<dbReference type="Gene3D" id="2.40.400.10">
    <property type="entry name" value="Acetoacetate decarboxylase-like"/>
    <property type="match status" value="1"/>
</dbReference>
<accession>A0A368KUT9</accession>
<evidence type="ECO:0000313" key="2">
    <source>
        <dbReference type="Proteomes" id="UP000253562"/>
    </source>
</evidence>
<gene>
    <name evidence="1" type="ORF">DTL42_03035</name>
</gene>
<dbReference type="InterPro" id="IPR023375">
    <property type="entry name" value="ADC_dom_sf"/>
</dbReference>
<comment type="caution">
    <text evidence="1">The sequence shown here is derived from an EMBL/GenBank/DDBJ whole genome shotgun (WGS) entry which is preliminary data.</text>
</comment>
<evidence type="ECO:0000313" key="1">
    <source>
        <dbReference type="EMBL" id="RCS54139.1"/>
    </source>
</evidence>
<protein>
    <submittedName>
        <fullName evidence="1">DUF2071 domain-containing protein</fullName>
    </submittedName>
</protein>
<dbReference type="SUPFAM" id="SSF160104">
    <property type="entry name" value="Acetoacetate decarboxylase-like"/>
    <property type="match status" value="1"/>
</dbReference>
<dbReference type="Proteomes" id="UP000253562">
    <property type="component" value="Unassembled WGS sequence"/>
</dbReference>
<sequence>MLDRIAPTKRPSEKIRGYQKWRSLLFLHWPVPIETLRKLVPGTLKIDTYDGVAYVGVVPFSMLGVRPRWWPASWAFDFLETNVRTYVIRDGKPGVYFFSLDAANGLAVWAAKQFWGLPYYHAKMSLTTSGNEVHYQTTRYGSDAKHHVRYRIGASLEPSHPDSLGFFFLERYLLFVELHGKLFSGQVHHSPYPAQTAEVLELEDSMLAAAGFECSSGAPQFAHYSPGVDVEIYNLRPI</sequence>
<dbReference type="EMBL" id="QPEX01000010">
    <property type="protein sequence ID" value="RCS54139.1"/>
    <property type="molecule type" value="Genomic_DNA"/>
</dbReference>
<proteinExistence type="predicted"/>
<dbReference type="PANTHER" id="PTHR39186:SF1">
    <property type="entry name" value="DUF2071 DOMAIN-CONTAINING PROTEIN"/>
    <property type="match status" value="1"/>
</dbReference>
<dbReference type="Pfam" id="PF09844">
    <property type="entry name" value="DUF2071"/>
    <property type="match status" value="1"/>
</dbReference>
<dbReference type="InterPro" id="IPR018644">
    <property type="entry name" value="DUF2071"/>
</dbReference>
<dbReference type="RefSeq" id="WP_114367205.1">
    <property type="nucleotide sequence ID" value="NZ_QPEX01000010.1"/>
</dbReference>
<dbReference type="OrthoDB" id="150993at2"/>
<reference evidence="1 2" key="1">
    <citation type="submission" date="2018-07" db="EMBL/GenBank/DDBJ databases">
        <title>Comparative genomes isolates from brazilian mangrove.</title>
        <authorList>
            <person name="De Araujo J.E."/>
            <person name="Taketani R.G."/>
            <person name="Silva M.C.P."/>
            <person name="Lourenco M.V."/>
            <person name="Oliveira V.M."/>
            <person name="Andreote F.D."/>
        </authorList>
    </citation>
    <scope>NUCLEOTIDE SEQUENCE [LARGE SCALE GENOMIC DNA]</scope>
    <source>
        <strain evidence="1 2">HEX PRIS-MGV</strain>
    </source>
</reference>
<name>A0A368KUT9_9BACT</name>
<dbReference type="PANTHER" id="PTHR39186">
    <property type="entry name" value="DUF2071 FAMILY PROTEIN"/>
    <property type="match status" value="1"/>
</dbReference>
<dbReference type="AlphaFoldDB" id="A0A368KUT9"/>
<organism evidence="1 2">
    <name type="scientific">Bremerella cremea</name>
    <dbReference type="NCBI Taxonomy" id="1031537"/>
    <lineage>
        <taxon>Bacteria</taxon>
        <taxon>Pseudomonadati</taxon>
        <taxon>Planctomycetota</taxon>
        <taxon>Planctomycetia</taxon>
        <taxon>Pirellulales</taxon>
        <taxon>Pirellulaceae</taxon>
        <taxon>Bremerella</taxon>
    </lineage>
</organism>